<feature type="region of interest" description="Disordered" evidence="2">
    <location>
        <begin position="51"/>
        <end position="135"/>
    </location>
</feature>
<dbReference type="GO" id="GO:0004190">
    <property type="term" value="F:aspartic-type endopeptidase activity"/>
    <property type="evidence" value="ECO:0007669"/>
    <property type="project" value="UniProtKB-KW"/>
</dbReference>
<dbReference type="OrthoDB" id="2758564at2759"/>
<dbReference type="InterPro" id="IPR001969">
    <property type="entry name" value="Aspartic_peptidase_AS"/>
</dbReference>
<sequence length="627" mass="69200">MSTQSPSSSPDPDEMIIFELISPEAASPLDRRNADIVFRFGVIEFLTSSASGDISASPPVSLSEATTSGSGVPGGQTASTTSVISNTPTRSEVGTGPELIPDKSATRPGGHWGRRPTPEPGRRTPHALMPVGDSGNKDVDISRYFSSTEAVREPPRGNWMSLAHESNTVDVTEQTYRIQLKIQDRIFEPLIDTVSNASWLRGAGGKCFAWKSATGELKEVTEEDLNRHTTETPPEHAVLEGYNQYYPNATHARDVLHGIINYGDTSIVWFGLGYQQEKLACVFPNCFTFTASEYRPHPITKKLSLGFAYGWSSLWALRLADGVLSLGLLDHYSQQHFSSLDKPMVPRATQSIIEALRGRLVRAQHGGFSLYFALYATWNEDEHRKSWMSINGWPKHESVYWSSSIPVVTSANNEHWVVNLLSFRIAYGRNPPPHPDGRPAATIFDDIPGTEFLFNDGSGIHVVLDTGASTSWFPLSFVSHLRTTIFPSEYNLQLEEVWADKIPSFGTPTPPYRLLPDDTFEGPAYHHDPAAIVILKFVGSEGPVEVHCPIYDFLVGAANPVPRNNTTTERLGLFHAAPPSLKGRGILGLNFFQSVYVALHKERGQPYVRLANRFSGSKPNLLPPMRS</sequence>
<organism evidence="3 4">
    <name type="scientific">Lentinus tigrinus ALCF2SS1-6</name>
    <dbReference type="NCBI Taxonomy" id="1328759"/>
    <lineage>
        <taxon>Eukaryota</taxon>
        <taxon>Fungi</taxon>
        <taxon>Dikarya</taxon>
        <taxon>Basidiomycota</taxon>
        <taxon>Agaricomycotina</taxon>
        <taxon>Agaricomycetes</taxon>
        <taxon>Polyporales</taxon>
        <taxon>Polyporaceae</taxon>
        <taxon>Lentinus</taxon>
    </lineage>
</organism>
<evidence type="ECO:0000313" key="4">
    <source>
        <dbReference type="Proteomes" id="UP000313359"/>
    </source>
</evidence>
<evidence type="ECO:0008006" key="5">
    <source>
        <dbReference type="Google" id="ProtNLM"/>
    </source>
</evidence>
<dbReference type="InterPro" id="IPR021109">
    <property type="entry name" value="Peptidase_aspartic_dom_sf"/>
</dbReference>
<protein>
    <recommendedName>
        <fullName evidence="5">Acid protease</fullName>
    </recommendedName>
</protein>
<accession>A0A5C2SC29</accession>
<dbReference type="AlphaFoldDB" id="A0A5C2SC29"/>
<keyword evidence="1" id="KW-0064">Aspartyl protease</keyword>
<gene>
    <name evidence="3" type="ORF">L227DRAFT_574866</name>
</gene>
<reference evidence="3" key="1">
    <citation type="journal article" date="2018" name="Genome Biol. Evol.">
        <title>Genomics and development of Lentinus tigrinus, a white-rot wood-decaying mushroom with dimorphic fruiting bodies.</title>
        <authorList>
            <person name="Wu B."/>
            <person name="Xu Z."/>
            <person name="Knudson A."/>
            <person name="Carlson A."/>
            <person name="Chen N."/>
            <person name="Kovaka S."/>
            <person name="LaButti K."/>
            <person name="Lipzen A."/>
            <person name="Pennachio C."/>
            <person name="Riley R."/>
            <person name="Schakwitz W."/>
            <person name="Umezawa K."/>
            <person name="Ohm R.A."/>
            <person name="Grigoriev I.V."/>
            <person name="Nagy L.G."/>
            <person name="Gibbons J."/>
            <person name="Hibbett D."/>
        </authorList>
    </citation>
    <scope>NUCLEOTIDE SEQUENCE [LARGE SCALE GENOMIC DNA]</scope>
    <source>
        <strain evidence="3">ALCF2SS1-6</strain>
    </source>
</reference>
<dbReference type="Proteomes" id="UP000313359">
    <property type="component" value="Unassembled WGS sequence"/>
</dbReference>
<name>A0A5C2SC29_9APHY</name>
<keyword evidence="1" id="KW-0645">Protease</keyword>
<feature type="compositionally biased region" description="Polar residues" evidence="2">
    <location>
        <begin position="51"/>
        <end position="92"/>
    </location>
</feature>
<evidence type="ECO:0000256" key="2">
    <source>
        <dbReference type="SAM" id="MobiDB-lite"/>
    </source>
</evidence>
<keyword evidence="1" id="KW-0378">Hydrolase</keyword>
<evidence type="ECO:0000313" key="3">
    <source>
        <dbReference type="EMBL" id="RPD60704.1"/>
    </source>
</evidence>
<evidence type="ECO:0000256" key="1">
    <source>
        <dbReference type="ARBA" id="ARBA00022750"/>
    </source>
</evidence>
<keyword evidence="4" id="KW-1185">Reference proteome</keyword>
<dbReference type="EMBL" id="ML122264">
    <property type="protein sequence ID" value="RPD60704.1"/>
    <property type="molecule type" value="Genomic_DNA"/>
</dbReference>
<dbReference type="SUPFAM" id="SSF50630">
    <property type="entry name" value="Acid proteases"/>
    <property type="match status" value="1"/>
</dbReference>
<dbReference type="PROSITE" id="PS00141">
    <property type="entry name" value="ASP_PROTEASE"/>
    <property type="match status" value="1"/>
</dbReference>
<dbReference type="Gene3D" id="2.40.70.10">
    <property type="entry name" value="Acid Proteases"/>
    <property type="match status" value="1"/>
</dbReference>
<proteinExistence type="predicted"/>
<dbReference type="GO" id="GO:0006508">
    <property type="term" value="P:proteolysis"/>
    <property type="evidence" value="ECO:0007669"/>
    <property type="project" value="InterPro"/>
</dbReference>